<keyword evidence="1" id="KW-0812">Transmembrane</keyword>
<keyword evidence="1" id="KW-0472">Membrane</keyword>
<accession>A0ABV4T3G3</accession>
<keyword evidence="3" id="KW-1185">Reference proteome</keyword>
<evidence type="ECO:0000313" key="2">
    <source>
        <dbReference type="EMBL" id="MFA4804307.1"/>
    </source>
</evidence>
<dbReference type="Proteomes" id="UP001571980">
    <property type="component" value="Unassembled WGS sequence"/>
</dbReference>
<keyword evidence="1" id="KW-1133">Transmembrane helix</keyword>
<dbReference type="EMBL" id="JARRIG010000003">
    <property type="protein sequence ID" value="MFA4804307.1"/>
    <property type="molecule type" value="Genomic_DNA"/>
</dbReference>
<sequence>MRVEGDILTKRWGDVLITTIESLILMWFTYAFLYQNYLLYRWHRGLPLPSKAPFILVGVASGLVFFVFKIDKLIKSSQEGISGVADGRSGEDSCNNKT</sequence>
<evidence type="ECO:0000256" key="1">
    <source>
        <dbReference type="SAM" id="Phobius"/>
    </source>
</evidence>
<comment type="caution">
    <text evidence="2">The sequence shown here is derived from an EMBL/GenBank/DDBJ whole genome shotgun (WGS) entry which is preliminary data.</text>
</comment>
<name>A0ABV4T3G3_9EURY</name>
<proteinExistence type="predicted"/>
<protein>
    <submittedName>
        <fullName evidence="2">Uncharacterized protein</fullName>
    </submittedName>
</protein>
<evidence type="ECO:0000313" key="3">
    <source>
        <dbReference type="Proteomes" id="UP001571980"/>
    </source>
</evidence>
<organism evidence="2 3">
    <name type="scientific">Pyrococcus kukulkanii</name>
    <dbReference type="NCBI Taxonomy" id="1609559"/>
    <lineage>
        <taxon>Archaea</taxon>
        <taxon>Methanobacteriati</taxon>
        <taxon>Methanobacteriota</taxon>
        <taxon>Thermococci</taxon>
        <taxon>Thermococcales</taxon>
        <taxon>Thermococcaceae</taxon>
        <taxon>Pyrococcus</taxon>
    </lineage>
</organism>
<dbReference type="RefSeq" id="WP_372823650.1">
    <property type="nucleotide sequence ID" value="NZ_JARRIC010000001.1"/>
</dbReference>
<gene>
    <name evidence="2" type="ORF">P8X34_06075</name>
</gene>
<reference evidence="2 3" key="1">
    <citation type="submission" date="2023-03" db="EMBL/GenBank/DDBJ databases">
        <title>Speciation in Pyrococcus: adaptation to high temperature as a mechanism.</title>
        <authorList>
            <person name="Gu J."/>
        </authorList>
    </citation>
    <scope>NUCLEOTIDE SEQUENCE [LARGE SCALE GENOMIC DNA]</scope>
    <source>
        <strain evidence="2 3">LMOA34</strain>
    </source>
</reference>
<feature type="transmembrane region" description="Helical" evidence="1">
    <location>
        <begin position="52"/>
        <end position="68"/>
    </location>
</feature>
<feature type="transmembrane region" description="Helical" evidence="1">
    <location>
        <begin position="12"/>
        <end position="32"/>
    </location>
</feature>